<dbReference type="SMART" id="SM00886">
    <property type="entry name" value="Dabb"/>
    <property type="match status" value="1"/>
</dbReference>
<evidence type="ECO:0000313" key="2">
    <source>
        <dbReference type="EMBL" id="CAB4827552.1"/>
    </source>
</evidence>
<evidence type="ECO:0000259" key="1">
    <source>
        <dbReference type="PROSITE" id="PS51502"/>
    </source>
</evidence>
<name>A0A6J7A401_9ZZZZ</name>
<dbReference type="Gene3D" id="3.30.70.100">
    <property type="match status" value="1"/>
</dbReference>
<reference evidence="2" key="1">
    <citation type="submission" date="2020-05" db="EMBL/GenBank/DDBJ databases">
        <authorList>
            <person name="Chiriac C."/>
            <person name="Salcher M."/>
            <person name="Ghai R."/>
            <person name="Kavagutti S V."/>
        </authorList>
    </citation>
    <scope>NUCLEOTIDE SEQUENCE</scope>
</reference>
<accession>A0A6J7A401</accession>
<dbReference type="PROSITE" id="PS51502">
    <property type="entry name" value="S_R_A_B_BARREL"/>
    <property type="match status" value="1"/>
</dbReference>
<dbReference type="Pfam" id="PF07876">
    <property type="entry name" value="Dabb"/>
    <property type="match status" value="1"/>
</dbReference>
<dbReference type="InterPro" id="IPR013097">
    <property type="entry name" value="Dabb"/>
</dbReference>
<dbReference type="SUPFAM" id="SSF54909">
    <property type="entry name" value="Dimeric alpha+beta barrel"/>
    <property type="match status" value="1"/>
</dbReference>
<feature type="domain" description="Stress-response A/B barrel" evidence="1">
    <location>
        <begin position="2"/>
        <end position="92"/>
    </location>
</feature>
<dbReference type="EMBL" id="CAFABK010000019">
    <property type="protein sequence ID" value="CAB4827552.1"/>
    <property type="molecule type" value="Genomic_DNA"/>
</dbReference>
<dbReference type="AlphaFoldDB" id="A0A6J7A401"/>
<organism evidence="2">
    <name type="scientific">freshwater metagenome</name>
    <dbReference type="NCBI Taxonomy" id="449393"/>
    <lineage>
        <taxon>unclassified sequences</taxon>
        <taxon>metagenomes</taxon>
        <taxon>ecological metagenomes</taxon>
    </lineage>
</organism>
<proteinExistence type="predicted"/>
<sequence length="94" mass="10270">MIRRIVLFKKKAEASKEEFQTAVEALAPLDKRIPDIASWWVSVNVGKDGLWDAALAADFKDASALAIYNDHPEHVAVATVIAGVSEFAVFDAEI</sequence>
<gene>
    <name evidence="2" type="ORF">UFOPK3204_00612</name>
</gene>
<protein>
    <submittedName>
        <fullName evidence="2">Unannotated protein</fullName>
    </submittedName>
</protein>
<dbReference type="InterPro" id="IPR011008">
    <property type="entry name" value="Dimeric_a/b-barrel"/>
</dbReference>